<dbReference type="GO" id="GO:0016787">
    <property type="term" value="F:hydrolase activity"/>
    <property type="evidence" value="ECO:0007669"/>
    <property type="project" value="UniProtKB-KW"/>
</dbReference>
<evidence type="ECO:0000256" key="3">
    <source>
        <dbReference type="ARBA" id="ARBA00022722"/>
    </source>
</evidence>
<feature type="domain" description="Integrase catalytic" evidence="15">
    <location>
        <begin position="1"/>
        <end position="138"/>
    </location>
</feature>
<dbReference type="OrthoDB" id="3257332at2759"/>
<dbReference type="AlphaFoldDB" id="A0A9Q3JAA1"/>
<evidence type="ECO:0000259" key="15">
    <source>
        <dbReference type="PROSITE" id="PS50994"/>
    </source>
</evidence>
<name>A0A9Q3JAA1_9BASI</name>
<dbReference type="GO" id="GO:0003964">
    <property type="term" value="F:RNA-directed DNA polymerase activity"/>
    <property type="evidence" value="ECO:0007669"/>
    <property type="project" value="UniProtKB-KW"/>
</dbReference>
<dbReference type="InterPro" id="IPR036397">
    <property type="entry name" value="RNaseH_sf"/>
</dbReference>
<keyword evidence="17" id="KW-1185">Reference proteome</keyword>
<dbReference type="GO" id="GO:0003723">
    <property type="term" value="F:RNA binding"/>
    <property type="evidence" value="ECO:0007669"/>
    <property type="project" value="UniProtKB-KW"/>
</dbReference>
<proteinExistence type="predicted"/>
<evidence type="ECO:0000256" key="7">
    <source>
        <dbReference type="ARBA" id="ARBA00022842"/>
    </source>
</evidence>
<evidence type="ECO:0000313" key="16">
    <source>
        <dbReference type="EMBL" id="MBW0558166.1"/>
    </source>
</evidence>
<dbReference type="SUPFAM" id="SSF53098">
    <property type="entry name" value="Ribonuclease H-like"/>
    <property type="match status" value="1"/>
</dbReference>
<dbReference type="EMBL" id="AVOT02066339">
    <property type="protein sequence ID" value="MBW0558166.1"/>
    <property type="molecule type" value="Genomic_DNA"/>
</dbReference>
<evidence type="ECO:0000256" key="8">
    <source>
        <dbReference type="ARBA" id="ARBA00022884"/>
    </source>
</evidence>
<dbReference type="Proteomes" id="UP000765509">
    <property type="component" value="Unassembled WGS sequence"/>
</dbReference>
<evidence type="ECO:0000256" key="5">
    <source>
        <dbReference type="ARBA" id="ARBA00022759"/>
    </source>
</evidence>
<sequence>MIIINQFSKFISVKLLKHKNKAFSHFKEFKNAAETFHSKKIKRIISDRGGEFKNNPFEQLFSESGIEHCFSPAYTPQHNGISERGNCSVIEKARCLLIKSSLPMRFWGEAITTAAFLCNLIPKQDNNTTPFENWYHQKPPLKHLRPSRCKAWI</sequence>
<reference evidence="16" key="1">
    <citation type="submission" date="2021-03" db="EMBL/GenBank/DDBJ databases">
        <title>Draft genome sequence of rust myrtle Austropuccinia psidii MF-1, a brazilian biotype.</title>
        <authorList>
            <person name="Quecine M.C."/>
            <person name="Pachon D.M.R."/>
            <person name="Bonatelli M.L."/>
            <person name="Correr F.H."/>
            <person name="Franceschini L.M."/>
            <person name="Leite T.F."/>
            <person name="Margarido G.R.A."/>
            <person name="Almeida C.A."/>
            <person name="Ferrarezi J.A."/>
            <person name="Labate C.A."/>
        </authorList>
    </citation>
    <scope>NUCLEOTIDE SEQUENCE</scope>
    <source>
        <strain evidence="16">MF-1</strain>
    </source>
</reference>
<protein>
    <recommendedName>
        <fullName evidence="15">Integrase catalytic domain-containing protein</fullName>
    </recommendedName>
</protein>
<keyword evidence="2" id="KW-0548">Nucleotidyltransferase</keyword>
<keyword evidence="12" id="KW-0233">DNA recombination</keyword>
<accession>A0A9Q3JAA1</accession>
<evidence type="ECO:0000256" key="11">
    <source>
        <dbReference type="ARBA" id="ARBA00022932"/>
    </source>
</evidence>
<keyword evidence="4" id="KW-0479">Metal-binding</keyword>
<evidence type="ECO:0000256" key="13">
    <source>
        <dbReference type="ARBA" id="ARBA00048173"/>
    </source>
</evidence>
<gene>
    <name evidence="16" type="ORF">O181_097881</name>
</gene>
<keyword evidence="3" id="KW-0540">Nuclease</keyword>
<organism evidence="16 17">
    <name type="scientific">Austropuccinia psidii MF-1</name>
    <dbReference type="NCBI Taxonomy" id="1389203"/>
    <lineage>
        <taxon>Eukaryota</taxon>
        <taxon>Fungi</taxon>
        <taxon>Dikarya</taxon>
        <taxon>Basidiomycota</taxon>
        <taxon>Pucciniomycotina</taxon>
        <taxon>Pucciniomycetes</taxon>
        <taxon>Pucciniales</taxon>
        <taxon>Sphaerophragmiaceae</taxon>
        <taxon>Austropuccinia</taxon>
    </lineage>
</organism>
<keyword evidence="11" id="KW-0808">Transferase</keyword>
<evidence type="ECO:0000256" key="14">
    <source>
        <dbReference type="ARBA" id="ARBA00049244"/>
    </source>
</evidence>
<evidence type="ECO:0000256" key="6">
    <source>
        <dbReference type="ARBA" id="ARBA00022801"/>
    </source>
</evidence>
<dbReference type="GO" id="GO:0006310">
    <property type="term" value="P:DNA recombination"/>
    <property type="evidence" value="ECO:0007669"/>
    <property type="project" value="UniProtKB-KW"/>
</dbReference>
<evidence type="ECO:0000256" key="2">
    <source>
        <dbReference type="ARBA" id="ARBA00022695"/>
    </source>
</evidence>
<keyword evidence="8" id="KW-0694">RNA-binding</keyword>
<dbReference type="GO" id="GO:0003887">
    <property type="term" value="F:DNA-directed DNA polymerase activity"/>
    <property type="evidence" value="ECO:0007669"/>
    <property type="project" value="UniProtKB-KW"/>
</dbReference>
<keyword evidence="1" id="KW-0815">Transposition</keyword>
<evidence type="ECO:0000256" key="1">
    <source>
        <dbReference type="ARBA" id="ARBA00022578"/>
    </source>
</evidence>
<dbReference type="Pfam" id="PF00665">
    <property type="entry name" value="rve"/>
    <property type="match status" value="1"/>
</dbReference>
<dbReference type="GO" id="GO:0046872">
    <property type="term" value="F:metal ion binding"/>
    <property type="evidence" value="ECO:0007669"/>
    <property type="project" value="UniProtKB-KW"/>
</dbReference>
<keyword evidence="10" id="KW-0695">RNA-directed DNA polymerase</keyword>
<dbReference type="InterPro" id="IPR001584">
    <property type="entry name" value="Integrase_cat-core"/>
</dbReference>
<dbReference type="InterPro" id="IPR012337">
    <property type="entry name" value="RNaseH-like_sf"/>
</dbReference>
<dbReference type="GO" id="GO:0015074">
    <property type="term" value="P:DNA integration"/>
    <property type="evidence" value="ECO:0007669"/>
    <property type="project" value="UniProtKB-KW"/>
</dbReference>
<evidence type="ECO:0000256" key="9">
    <source>
        <dbReference type="ARBA" id="ARBA00022908"/>
    </source>
</evidence>
<keyword evidence="6" id="KW-0378">Hydrolase</keyword>
<dbReference type="InterPro" id="IPR039537">
    <property type="entry name" value="Retrotran_Ty1/copia-like"/>
</dbReference>
<dbReference type="GO" id="GO:0032196">
    <property type="term" value="P:transposition"/>
    <property type="evidence" value="ECO:0007669"/>
    <property type="project" value="UniProtKB-KW"/>
</dbReference>
<evidence type="ECO:0000256" key="4">
    <source>
        <dbReference type="ARBA" id="ARBA00022723"/>
    </source>
</evidence>
<dbReference type="PROSITE" id="PS50994">
    <property type="entry name" value="INTEGRASE"/>
    <property type="match status" value="1"/>
</dbReference>
<evidence type="ECO:0000256" key="12">
    <source>
        <dbReference type="ARBA" id="ARBA00023172"/>
    </source>
</evidence>
<dbReference type="PANTHER" id="PTHR42648">
    <property type="entry name" value="TRANSPOSASE, PUTATIVE-RELATED"/>
    <property type="match status" value="1"/>
</dbReference>
<keyword evidence="5" id="KW-0255">Endonuclease</keyword>
<evidence type="ECO:0000313" key="17">
    <source>
        <dbReference type="Proteomes" id="UP000765509"/>
    </source>
</evidence>
<dbReference type="GO" id="GO:0004519">
    <property type="term" value="F:endonuclease activity"/>
    <property type="evidence" value="ECO:0007669"/>
    <property type="project" value="UniProtKB-KW"/>
</dbReference>
<comment type="catalytic activity">
    <reaction evidence="13">
        <text>DNA(n) + a 2'-deoxyribonucleoside 5'-triphosphate = DNA(n+1) + diphosphate</text>
        <dbReference type="Rhea" id="RHEA:22508"/>
        <dbReference type="Rhea" id="RHEA-COMP:17339"/>
        <dbReference type="Rhea" id="RHEA-COMP:17340"/>
        <dbReference type="ChEBI" id="CHEBI:33019"/>
        <dbReference type="ChEBI" id="CHEBI:61560"/>
        <dbReference type="ChEBI" id="CHEBI:173112"/>
        <dbReference type="EC" id="2.7.7.49"/>
    </reaction>
</comment>
<comment type="catalytic activity">
    <reaction evidence="14">
        <text>DNA(n) + a 2'-deoxyribonucleoside 5'-triphosphate = DNA(n+1) + diphosphate</text>
        <dbReference type="Rhea" id="RHEA:22508"/>
        <dbReference type="Rhea" id="RHEA-COMP:17339"/>
        <dbReference type="Rhea" id="RHEA-COMP:17340"/>
        <dbReference type="ChEBI" id="CHEBI:33019"/>
        <dbReference type="ChEBI" id="CHEBI:61560"/>
        <dbReference type="ChEBI" id="CHEBI:173112"/>
        <dbReference type="EC" id="2.7.7.7"/>
    </reaction>
</comment>
<keyword evidence="9" id="KW-0229">DNA integration</keyword>
<dbReference type="PANTHER" id="PTHR42648:SF11">
    <property type="entry name" value="TRANSPOSON TY4-P GAG-POL POLYPROTEIN"/>
    <property type="match status" value="1"/>
</dbReference>
<keyword evidence="7" id="KW-0460">Magnesium</keyword>
<evidence type="ECO:0000256" key="10">
    <source>
        <dbReference type="ARBA" id="ARBA00022918"/>
    </source>
</evidence>
<dbReference type="Gene3D" id="3.30.420.10">
    <property type="entry name" value="Ribonuclease H-like superfamily/Ribonuclease H"/>
    <property type="match status" value="1"/>
</dbReference>
<dbReference type="GO" id="GO:0005634">
    <property type="term" value="C:nucleus"/>
    <property type="evidence" value="ECO:0007669"/>
    <property type="project" value="UniProtKB-ARBA"/>
</dbReference>
<keyword evidence="11" id="KW-0239">DNA-directed DNA polymerase</keyword>
<comment type="caution">
    <text evidence="16">The sequence shown here is derived from an EMBL/GenBank/DDBJ whole genome shotgun (WGS) entry which is preliminary data.</text>
</comment>